<gene>
    <name evidence="1" type="ORF">FHR20_003004</name>
</gene>
<dbReference type="InterPro" id="IPR021791">
    <property type="entry name" value="Phage_TAC_11"/>
</dbReference>
<accession>A0A7X5ZWB7</accession>
<comment type="caution">
    <text evidence="1">The sequence shown here is derived from an EMBL/GenBank/DDBJ whole genome shotgun (WGS) entry which is preliminary data.</text>
</comment>
<dbReference type="EMBL" id="JAASQV010000002">
    <property type="protein sequence ID" value="NIJ66042.1"/>
    <property type="molecule type" value="Genomic_DNA"/>
</dbReference>
<sequence>MSGAANPARGEVALVLGGVSHVLRPSFQALVAAEGELGPLFEFVERAASGKLGIAEIAGLFWHCLKDPPAMDRAAFGEALAAAGLKALAPALRMLIGQILAGR</sequence>
<evidence type="ECO:0000313" key="2">
    <source>
        <dbReference type="Proteomes" id="UP000564677"/>
    </source>
</evidence>
<protein>
    <recommendedName>
        <fullName evidence="3">Gene transfer agent family protein</fullName>
    </recommendedName>
</protein>
<evidence type="ECO:0000313" key="1">
    <source>
        <dbReference type="EMBL" id="NIJ66042.1"/>
    </source>
</evidence>
<reference evidence="1 2" key="1">
    <citation type="submission" date="2020-03" db="EMBL/GenBank/DDBJ databases">
        <title>Genomic Encyclopedia of Type Strains, Phase IV (KMG-IV): sequencing the most valuable type-strain genomes for metagenomic binning, comparative biology and taxonomic classification.</title>
        <authorList>
            <person name="Goeker M."/>
        </authorList>
    </citation>
    <scope>NUCLEOTIDE SEQUENCE [LARGE SCALE GENOMIC DNA]</scope>
    <source>
        <strain evidence="1 2">DSM 4733</strain>
    </source>
</reference>
<dbReference type="RefSeq" id="WP_167300335.1">
    <property type="nucleotide sequence ID" value="NZ_JAASQV010000002.1"/>
</dbReference>
<organism evidence="1 2">
    <name type="scientific">Sphingomonas leidyi</name>
    <dbReference type="NCBI Taxonomy" id="68569"/>
    <lineage>
        <taxon>Bacteria</taxon>
        <taxon>Pseudomonadati</taxon>
        <taxon>Pseudomonadota</taxon>
        <taxon>Alphaproteobacteria</taxon>
        <taxon>Sphingomonadales</taxon>
        <taxon>Sphingomonadaceae</taxon>
        <taxon>Sphingomonas</taxon>
    </lineage>
</organism>
<proteinExistence type="predicted"/>
<keyword evidence="2" id="KW-1185">Reference proteome</keyword>
<dbReference type="Proteomes" id="UP000564677">
    <property type="component" value="Unassembled WGS sequence"/>
</dbReference>
<evidence type="ECO:0008006" key="3">
    <source>
        <dbReference type="Google" id="ProtNLM"/>
    </source>
</evidence>
<dbReference type="Pfam" id="PF11836">
    <property type="entry name" value="Phage_TAC_11"/>
    <property type="match status" value="1"/>
</dbReference>
<dbReference type="AlphaFoldDB" id="A0A7X5ZWB7"/>
<name>A0A7X5ZWB7_9SPHN</name>